<feature type="region of interest" description="Disordered" evidence="1">
    <location>
        <begin position="291"/>
        <end position="325"/>
    </location>
</feature>
<name>A0AB34IFW2_PRYPA</name>
<feature type="compositionally biased region" description="Pro residues" evidence="1">
    <location>
        <begin position="208"/>
        <end position="220"/>
    </location>
</feature>
<feature type="compositionally biased region" description="Polar residues" evidence="1">
    <location>
        <begin position="315"/>
        <end position="325"/>
    </location>
</feature>
<feature type="region of interest" description="Disordered" evidence="1">
    <location>
        <begin position="167"/>
        <end position="189"/>
    </location>
</feature>
<feature type="region of interest" description="Disordered" evidence="1">
    <location>
        <begin position="207"/>
        <end position="226"/>
    </location>
</feature>
<evidence type="ECO:0000313" key="2">
    <source>
        <dbReference type="EMBL" id="KAL1499039.1"/>
    </source>
</evidence>
<feature type="compositionally biased region" description="Basic and acidic residues" evidence="1">
    <location>
        <begin position="47"/>
        <end position="56"/>
    </location>
</feature>
<accession>A0AB34IFW2</accession>
<feature type="compositionally biased region" description="Low complexity" evidence="1">
    <location>
        <begin position="170"/>
        <end position="182"/>
    </location>
</feature>
<feature type="compositionally biased region" description="Low complexity" evidence="1">
    <location>
        <begin position="295"/>
        <end position="314"/>
    </location>
</feature>
<proteinExistence type="predicted"/>
<gene>
    <name evidence="2" type="ORF">AB1Y20_013555</name>
</gene>
<keyword evidence="3" id="KW-1185">Reference proteome</keyword>
<dbReference type="EMBL" id="JBGBPQ010000026">
    <property type="protein sequence ID" value="KAL1499039.1"/>
    <property type="molecule type" value="Genomic_DNA"/>
</dbReference>
<feature type="region of interest" description="Disordered" evidence="1">
    <location>
        <begin position="44"/>
        <end position="66"/>
    </location>
</feature>
<feature type="region of interest" description="Disordered" evidence="1">
    <location>
        <begin position="1"/>
        <end position="31"/>
    </location>
</feature>
<reference evidence="2 3" key="1">
    <citation type="journal article" date="2024" name="Science">
        <title>Giant polyketide synthase enzymes in the biosynthesis of giant marine polyether toxins.</title>
        <authorList>
            <person name="Fallon T.R."/>
            <person name="Shende V.V."/>
            <person name="Wierzbicki I.H."/>
            <person name="Pendleton A.L."/>
            <person name="Watervoot N.F."/>
            <person name="Auber R.P."/>
            <person name="Gonzalez D.J."/>
            <person name="Wisecaver J.H."/>
            <person name="Moore B.S."/>
        </authorList>
    </citation>
    <scope>NUCLEOTIDE SEQUENCE [LARGE SCALE GENOMIC DNA]</scope>
    <source>
        <strain evidence="2 3">12B1</strain>
    </source>
</reference>
<organism evidence="2 3">
    <name type="scientific">Prymnesium parvum</name>
    <name type="common">Toxic golden alga</name>
    <dbReference type="NCBI Taxonomy" id="97485"/>
    <lineage>
        <taxon>Eukaryota</taxon>
        <taxon>Haptista</taxon>
        <taxon>Haptophyta</taxon>
        <taxon>Prymnesiophyceae</taxon>
        <taxon>Prymnesiales</taxon>
        <taxon>Prymnesiaceae</taxon>
        <taxon>Prymnesium</taxon>
    </lineage>
</organism>
<protein>
    <submittedName>
        <fullName evidence="2">Uncharacterized protein</fullName>
    </submittedName>
</protein>
<dbReference type="AlphaFoldDB" id="A0AB34IFW2"/>
<comment type="caution">
    <text evidence="2">The sequence shown here is derived from an EMBL/GenBank/DDBJ whole genome shotgun (WGS) entry which is preliminary data.</text>
</comment>
<dbReference type="Proteomes" id="UP001515480">
    <property type="component" value="Unassembled WGS sequence"/>
</dbReference>
<evidence type="ECO:0000256" key="1">
    <source>
        <dbReference type="SAM" id="MobiDB-lite"/>
    </source>
</evidence>
<evidence type="ECO:0000313" key="3">
    <source>
        <dbReference type="Proteomes" id="UP001515480"/>
    </source>
</evidence>
<sequence>MRAVLDRHGVERRGGERRAERTNASSMEKDVLDIEQRLAKLKGVMSAEREQRDAQRKANPTGAVWKSARSDLPAGKRYVASVLRGKTEIVPLVPPAAQPVDAARGLHGGVMQEGRLPAGEGAPFARTKAAFDWAPCASVVTSEAEGELAPLADEWWVEPRQKPRFSCVDAAPSESGAAPSGSLLDGNFDEDESSASFAAALAAWRGEAPPPAKAAPPPRDAAPAANTPTLADKLVSLKLELGLAEGLTLMDAVAQANEVVGLGAHGTLAEQMDRILRETGIVPVVGCARAHRPQSSSARRGSASSRAGCAATSGMETQTQPPTNYYQRLLEQQKRDGVI</sequence>